<reference evidence="6 7" key="1">
    <citation type="submission" date="2021-03" db="EMBL/GenBank/DDBJ databases">
        <title>Enterococcal diversity collection.</title>
        <authorList>
            <person name="Gilmore M.S."/>
            <person name="Schwartzman J."/>
            <person name="Van Tyne D."/>
            <person name="Martin M."/>
            <person name="Earl A.M."/>
            <person name="Manson A.L."/>
            <person name="Straub T."/>
            <person name="Salamzade R."/>
            <person name="Saavedra J."/>
            <person name="Lebreton F."/>
            <person name="Prichula J."/>
            <person name="Schaufler K."/>
            <person name="Gaca A."/>
            <person name="Sgardioli B."/>
            <person name="Wagenaar J."/>
            <person name="Strong T."/>
        </authorList>
    </citation>
    <scope>NUCLEOTIDE SEQUENCE [LARGE SCALE GENOMIC DNA]</scope>
    <source>
        <strain evidence="6 7">DIV0080</strain>
    </source>
</reference>
<keyword evidence="5" id="KW-0460">Magnesium</keyword>
<dbReference type="InterPro" id="IPR036649">
    <property type="entry name" value="Pyrophosphatase_sf"/>
</dbReference>
<comment type="caution">
    <text evidence="6">The sequence shown here is derived from an EMBL/GenBank/DDBJ whole genome shotgun (WGS) entry which is preliminary data.</text>
</comment>
<dbReference type="Pfam" id="PF00719">
    <property type="entry name" value="Pyrophosphatase"/>
    <property type="match status" value="1"/>
</dbReference>
<evidence type="ECO:0000256" key="2">
    <source>
        <dbReference type="ARBA" id="ARBA00012146"/>
    </source>
</evidence>
<comment type="cofactor">
    <cofactor evidence="1">
        <name>Mg(2+)</name>
        <dbReference type="ChEBI" id="CHEBI:18420"/>
    </cofactor>
</comment>
<evidence type="ECO:0000313" key="6">
    <source>
        <dbReference type="EMBL" id="MBO0475621.1"/>
    </source>
</evidence>
<dbReference type="EC" id="3.6.1.1" evidence="2"/>
<keyword evidence="7" id="KW-1185">Reference proteome</keyword>
<evidence type="ECO:0000256" key="5">
    <source>
        <dbReference type="ARBA" id="ARBA00022842"/>
    </source>
</evidence>
<evidence type="ECO:0000256" key="1">
    <source>
        <dbReference type="ARBA" id="ARBA00001946"/>
    </source>
</evidence>
<dbReference type="EMBL" id="JAFLVX010000004">
    <property type="protein sequence ID" value="MBO0475621.1"/>
    <property type="molecule type" value="Genomic_DNA"/>
</dbReference>
<gene>
    <name evidence="6" type="ORF">DOK76_00980</name>
</gene>
<proteinExistence type="predicted"/>
<accession>A0ABS3HPF4</accession>
<protein>
    <recommendedName>
        <fullName evidence="2">inorganic diphosphatase</fullName>
        <ecNumber evidence="2">3.6.1.1</ecNumber>
    </recommendedName>
</protein>
<name>A0ABS3HPF4_9ENTE</name>
<dbReference type="InterPro" id="IPR008162">
    <property type="entry name" value="Pyrophosphatase"/>
</dbReference>
<keyword evidence="4" id="KW-0378">Hydrolase</keyword>
<organism evidence="6 7">
    <name type="scientific">Candidatus Vagococcus giribetii</name>
    <dbReference type="NCBI Taxonomy" id="2230876"/>
    <lineage>
        <taxon>Bacteria</taxon>
        <taxon>Bacillati</taxon>
        <taxon>Bacillota</taxon>
        <taxon>Bacilli</taxon>
        <taxon>Lactobacillales</taxon>
        <taxon>Enterococcaceae</taxon>
        <taxon>Vagococcus</taxon>
    </lineage>
</organism>
<dbReference type="SUPFAM" id="SSF50324">
    <property type="entry name" value="Inorganic pyrophosphatase"/>
    <property type="match status" value="1"/>
</dbReference>
<sequence length="109" mass="12631">MERLHLKVVIDRPIGYVDDFNNSYPINYGYVPGVIGGDGEEQDVYVISKKATTPLTKFEGKLIAIIKRHDDIETKWVVTSFEEHYSVDEIWKEVSFLEQYFDSVVELVD</sequence>
<keyword evidence="3" id="KW-0479">Metal-binding</keyword>
<evidence type="ECO:0000256" key="3">
    <source>
        <dbReference type="ARBA" id="ARBA00022723"/>
    </source>
</evidence>
<dbReference type="Gene3D" id="3.90.80.10">
    <property type="entry name" value="Inorganic pyrophosphatase"/>
    <property type="match status" value="1"/>
</dbReference>
<evidence type="ECO:0000313" key="7">
    <source>
        <dbReference type="Proteomes" id="UP000664857"/>
    </source>
</evidence>
<dbReference type="Proteomes" id="UP000664857">
    <property type="component" value="Unassembled WGS sequence"/>
</dbReference>
<dbReference type="RefSeq" id="WP_206964302.1">
    <property type="nucleotide sequence ID" value="NZ_JAFLVX010000004.1"/>
</dbReference>
<evidence type="ECO:0000256" key="4">
    <source>
        <dbReference type="ARBA" id="ARBA00022801"/>
    </source>
</evidence>